<dbReference type="InterPro" id="IPR050194">
    <property type="entry name" value="Glycosyltransferase_grp1"/>
</dbReference>
<dbReference type="InterPro" id="IPR028098">
    <property type="entry name" value="Glyco_trans_4-like_N"/>
</dbReference>
<keyword evidence="3" id="KW-0808">Transferase</keyword>
<evidence type="ECO:0000259" key="1">
    <source>
        <dbReference type="Pfam" id="PF00534"/>
    </source>
</evidence>
<gene>
    <name evidence="3" type="ORF">SAMN05421687_11434</name>
</gene>
<dbReference type="EMBL" id="FTOC01000014">
    <property type="protein sequence ID" value="SIS62998.1"/>
    <property type="molecule type" value="Genomic_DNA"/>
</dbReference>
<feature type="domain" description="Glycosyl transferase family 1" evidence="1">
    <location>
        <begin position="169"/>
        <end position="329"/>
    </location>
</feature>
<evidence type="ECO:0000313" key="3">
    <source>
        <dbReference type="EMBL" id="SIS62998.1"/>
    </source>
</evidence>
<dbReference type="AlphaFoldDB" id="A0A1N7KN49"/>
<dbReference type="Proteomes" id="UP000187608">
    <property type="component" value="Unassembled WGS sequence"/>
</dbReference>
<proteinExistence type="predicted"/>
<protein>
    <submittedName>
        <fullName evidence="3">Glycosyltransferase involved in cell wall bisynthesis</fullName>
    </submittedName>
</protein>
<dbReference type="Gene3D" id="3.40.50.2000">
    <property type="entry name" value="Glycogen Phosphorylase B"/>
    <property type="match status" value="2"/>
</dbReference>
<dbReference type="GO" id="GO:0016757">
    <property type="term" value="F:glycosyltransferase activity"/>
    <property type="evidence" value="ECO:0007669"/>
    <property type="project" value="InterPro"/>
</dbReference>
<dbReference type="SUPFAM" id="SSF53756">
    <property type="entry name" value="UDP-Glycosyltransferase/glycogen phosphorylase"/>
    <property type="match status" value="1"/>
</dbReference>
<dbReference type="OrthoDB" id="59694at2"/>
<reference evidence="4" key="1">
    <citation type="submission" date="2017-01" db="EMBL/GenBank/DDBJ databases">
        <authorList>
            <person name="Varghese N."/>
            <person name="Submissions S."/>
        </authorList>
    </citation>
    <scope>NUCLEOTIDE SEQUENCE [LARGE SCALE GENOMIC DNA]</scope>
    <source>
        <strain evidence="4">DSM 23127</strain>
    </source>
</reference>
<dbReference type="PANTHER" id="PTHR45947">
    <property type="entry name" value="SULFOQUINOVOSYL TRANSFERASE SQD2"/>
    <property type="match status" value="1"/>
</dbReference>
<accession>A0A1N7KN49</accession>
<dbReference type="CDD" id="cd03819">
    <property type="entry name" value="GT4_WavL-like"/>
    <property type="match status" value="1"/>
</dbReference>
<keyword evidence="4" id="KW-1185">Reference proteome</keyword>
<dbReference type="InterPro" id="IPR001296">
    <property type="entry name" value="Glyco_trans_1"/>
</dbReference>
<evidence type="ECO:0000313" key="4">
    <source>
        <dbReference type="Proteomes" id="UP000187608"/>
    </source>
</evidence>
<feature type="domain" description="Glycosyltransferase subfamily 4-like N-terminal" evidence="2">
    <location>
        <begin position="12"/>
        <end position="164"/>
    </location>
</feature>
<name>A0A1N7KN49_9BACI</name>
<dbReference type="STRING" id="570947.SAMN05421687_11434"/>
<evidence type="ECO:0000259" key="2">
    <source>
        <dbReference type="Pfam" id="PF13439"/>
    </source>
</evidence>
<dbReference type="PANTHER" id="PTHR45947:SF3">
    <property type="entry name" value="SULFOQUINOVOSYL TRANSFERASE SQD2"/>
    <property type="match status" value="1"/>
</dbReference>
<dbReference type="RefSeq" id="WP_076560613.1">
    <property type="nucleotide sequence ID" value="NZ_FTOC01000014.1"/>
</dbReference>
<dbReference type="Pfam" id="PF13439">
    <property type="entry name" value="Glyco_transf_4"/>
    <property type="match status" value="1"/>
</dbReference>
<organism evidence="3 4">
    <name type="scientific">Salimicrobium flavidum</name>
    <dbReference type="NCBI Taxonomy" id="570947"/>
    <lineage>
        <taxon>Bacteria</taxon>
        <taxon>Bacillati</taxon>
        <taxon>Bacillota</taxon>
        <taxon>Bacilli</taxon>
        <taxon>Bacillales</taxon>
        <taxon>Bacillaceae</taxon>
        <taxon>Salimicrobium</taxon>
    </lineage>
</organism>
<dbReference type="Pfam" id="PF00534">
    <property type="entry name" value="Glycos_transf_1"/>
    <property type="match status" value="1"/>
</dbReference>
<sequence length="351" mass="40346">MNVLLLTDKLAFGGAEIYFCKLENRLSHPDIDFTFAASTGELEKNLIHKDRFVPLQLGKHLQNLNRLKKIIKEKNIQVIHANSLRMALYSIWLKKTGGSPVRIIYTKHNVTALEKRFSKMFTYVLNHHIDKIITVSRFEQDNLTEKGVKKEKVRTIHNGVDLEQFTFVPKQKDDLFKVGILARISPEKNHELFIRIAAELKDLPNARFYIAGDGPDADKIADMIKTRGLSDRVHMLGMVQEPQKFIQSMDVLVLTSEREVFPMVILEAMAVGTPVVSIDRGGIKEAIREGETGFLVPVHSAEKFSDVLLSMYKSDEEVRSEWRKEGRRRAESEFSLKKMVDETVEEYLNYR</sequence>